<dbReference type="InterPro" id="IPR001036">
    <property type="entry name" value="Acrflvin-R"/>
</dbReference>
<proteinExistence type="inferred from homology"/>
<dbReference type="PANTHER" id="PTHR32063:SF12">
    <property type="entry name" value="CATION EFFLUX SYSTEM PROTEIN"/>
    <property type="match status" value="1"/>
</dbReference>
<dbReference type="Gene3D" id="3.30.70.1320">
    <property type="entry name" value="Multidrug efflux transporter AcrB pore domain like"/>
    <property type="match status" value="1"/>
</dbReference>
<feature type="transmembrane region" description="Helical" evidence="8">
    <location>
        <begin position="857"/>
        <end position="876"/>
    </location>
</feature>
<feature type="transmembrane region" description="Helical" evidence="8">
    <location>
        <begin position="356"/>
        <end position="374"/>
    </location>
</feature>
<dbReference type="SUPFAM" id="SSF82866">
    <property type="entry name" value="Multidrug efflux transporter AcrB transmembrane domain"/>
    <property type="match status" value="2"/>
</dbReference>
<evidence type="ECO:0000256" key="8">
    <source>
        <dbReference type="SAM" id="Phobius"/>
    </source>
</evidence>
<evidence type="ECO:0000256" key="3">
    <source>
        <dbReference type="ARBA" id="ARBA00022448"/>
    </source>
</evidence>
<evidence type="ECO:0000256" key="1">
    <source>
        <dbReference type="ARBA" id="ARBA00004651"/>
    </source>
</evidence>
<evidence type="ECO:0000313" key="10">
    <source>
        <dbReference type="Proteomes" id="UP000027059"/>
    </source>
</evidence>
<feature type="transmembrane region" description="Helical" evidence="8">
    <location>
        <begin position="422"/>
        <end position="446"/>
    </location>
</feature>
<feature type="transmembrane region" description="Helical" evidence="8">
    <location>
        <begin position="986"/>
        <end position="1009"/>
    </location>
</feature>
<feature type="transmembrane region" description="Helical" evidence="8">
    <location>
        <begin position="520"/>
        <end position="538"/>
    </location>
</feature>
<keyword evidence="3" id="KW-0813">Transport</keyword>
<feature type="transmembrane region" description="Helical" evidence="8">
    <location>
        <begin position="882"/>
        <end position="902"/>
    </location>
</feature>
<dbReference type="HOGENOM" id="CLU_002755_1_2_0"/>
<organism evidence="9 10">
    <name type="scientific">Leptospirillum ferriphilum YSK</name>
    <dbReference type="NCBI Taxonomy" id="1441628"/>
    <lineage>
        <taxon>Bacteria</taxon>
        <taxon>Pseudomonadati</taxon>
        <taxon>Nitrospirota</taxon>
        <taxon>Nitrospiria</taxon>
        <taxon>Nitrospirales</taxon>
        <taxon>Nitrospiraceae</taxon>
        <taxon>Leptospirillum</taxon>
    </lineage>
</organism>
<dbReference type="InterPro" id="IPR027463">
    <property type="entry name" value="AcrB_DN_DC_subdom"/>
</dbReference>
<comment type="subcellular location">
    <subcellularLocation>
        <location evidence="1">Cell membrane</location>
        <topology evidence="1">Multi-pass membrane protein</topology>
    </subcellularLocation>
</comment>
<dbReference type="AlphaFoldDB" id="A0A059XXG1"/>
<feature type="transmembrane region" description="Helical" evidence="8">
    <location>
        <begin position="909"/>
        <end position="933"/>
    </location>
</feature>
<dbReference type="KEGG" id="lfp:Y981_01080"/>
<evidence type="ECO:0000256" key="7">
    <source>
        <dbReference type="ARBA" id="ARBA00023136"/>
    </source>
</evidence>
<dbReference type="EMBL" id="CP007243">
    <property type="protein sequence ID" value="AIA29922.1"/>
    <property type="molecule type" value="Genomic_DNA"/>
</dbReference>
<comment type="similarity">
    <text evidence="2">Belongs to the resistance-nodulation-cell division (RND) (TC 2.A.6) family.</text>
</comment>
<dbReference type="GO" id="GO:0008324">
    <property type="term" value="F:monoatomic cation transmembrane transporter activity"/>
    <property type="evidence" value="ECO:0007669"/>
    <property type="project" value="InterPro"/>
</dbReference>
<reference evidence="9 10" key="2">
    <citation type="journal article" date="2015" name="Biomed. Res. Int.">
        <title>Effects of Arsenite Resistance on the Growth and Functional Gene Expression of Leptospirillum ferriphilum and Acidithiobacillus thiooxidans in Pure Culture and Coculture.</title>
        <authorList>
            <person name="Jiang H."/>
            <person name="Liang Y."/>
            <person name="Yin H."/>
            <person name="Xiao Y."/>
            <person name="Guo X."/>
            <person name="Xu Y."/>
            <person name="Hu Q."/>
            <person name="Liu H."/>
            <person name="Liu X."/>
        </authorList>
    </citation>
    <scope>NUCLEOTIDE SEQUENCE [LARGE SCALE GENOMIC DNA]</scope>
    <source>
        <strain evidence="9 10">YSK</strain>
    </source>
</reference>
<feature type="transmembrane region" description="Helical" evidence="8">
    <location>
        <begin position="12"/>
        <end position="30"/>
    </location>
</feature>
<dbReference type="InterPro" id="IPR004763">
    <property type="entry name" value="CusA-like"/>
</dbReference>
<dbReference type="RefSeq" id="WP_038504315.1">
    <property type="nucleotide sequence ID" value="NZ_CP007243.1"/>
</dbReference>
<dbReference type="PRINTS" id="PR00702">
    <property type="entry name" value="ACRIFLAVINRP"/>
</dbReference>
<dbReference type="OrthoDB" id="9758757at2"/>
<feature type="transmembrane region" description="Helical" evidence="8">
    <location>
        <begin position="381"/>
        <end position="402"/>
    </location>
</feature>
<name>A0A059XXG1_9BACT</name>
<dbReference type="Gene3D" id="3.30.70.1430">
    <property type="entry name" value="Multidrug efflux transporter AcrB pore domain"/>
    <property type="match status" value="2"/>
</dbReference>
<dbReference type="PANTHER" id="PTHR32063">
    <property type="match status" value="1"/>
</dbReference>
<dbReference type="Gene3D" id="3.30.70.1440">
    <property type="entry name" value="Multidrug efflux transporter AcrB pore domain"/>
    <property type="match status" value="1"/>
</dbReference>
<dbReference type="Proteomes" id="UP000027059">
    <property type="component" value="Chromosome"/>
</dbReference>
<protein>
    <submittedName>
        <fullName evidence="9">Heavy metal resistance protein CzcA</fullName>
    </submittedName>
</protein>
<gene>
    <name evidence="9" type="ORF">Y981_01080</name>
</gene>
<reference evidence="10" key="1">
    <citation type="submission" date="2014-02" db="EMBL/GenBank/DDBJ databases">
        <title>Complete genome sequence and comparative genomic analysis of the nitrogen-fixing bacterium Leptospirillum ferriphilum YSK.</title>
        <authorList>
            <person name="Guo X."/>
            <person name="Yin H."/>
            <person name="Liang Y."/>
            <person name="Hu Q."/>
            <person name="Ma L."/>
            <person name="Xiao Y."/>
            <person name="Zhang X."/>
            <person name="Qiu G."/>
            <person name="Liu X."/>
        </authorList>
    </citation>
    <scope>NUCLEOTIDE SEQUENCE [LARGE SCALE GENOMIC DNA]</scope>
    <source>
        <strain evidence="10">YSK</strain>
    </source>
</reference>
<sequence length="1036" mass="114763">MKWLVQVALRERVLVYLTALTIVALGVFSYENLQIEPYPDISPLMVRVLTQWPGRGAEEVERQITLPIEIAINGTPGMKIQRSISMYGLSVVIAIFRDGINDFEARHRIYNRISQANLPSGIVPVLDINTPATGEIFRYTLSGAPPDELKTLDDWVLERRFKEIPGVADESGMGGWIRQYQILIDLARLRDFNLTLGQVVSAVSAANNNVGAYVLNFGETAEVVRGIGLLRNRHDIENIMVAEVKGTPVLVKDIGSVQIGPQPRLGRVGRNFDNDTVEGVVLLLRGANTRHVLRHVHEKIREIEKHDLPKGVRIRPFYDRTDLMNWTLHTVIENLLLGITLVLLTLYLFLGNVRSALIVAATIPVALLAAFSFMKWKGISANLLSLGAIDFGILVDASVIVVENIYRHLMEDRPKNERPVEAIYRAVSEVQGATVFSTLIVFSAYVPLIFMKGVEGKIFTPMAFTMGGGLLAAVFLSMTLSPALSSSLLSRIPPHEDTWLMRSVKESYAVILSFVLKNRAITLSVAGGILFLTMGVIFPRLGTEFLPKLEENNLYIRATYPVAISLPYGARLTDAIRRMVLEVPEVETVTSEEGRPDDAYDVGGFWNAEFAIFFRPRSAWRKGVDKGIIQKEILARLHTIPGVTYNVSQYIEDNVEEAVSGVKGQNSLKIFGPDPVVLERLGRQSMALLRTVRGFHDLGMFRIRGGPELLVRVDPMSCARYGVHAQDVENVLQTAVGGIAVTQVLKEEKRFDVTVRLTKAYRKDLKAIRSILVDSPDGSHIPLSQLATIEVKKGNTYIFREQNSRYVPVKFSIRGRDMGSAVEEARQVLSRSLVLPEGYRIRWYGEYKEMRDAQRRLLILTPLAVGLMFLLLYWSYRSVKYAMLQLLSVPFALIGGVWALFLTGYPLSISAAIGFLSLFGIAIQDGMILINFVTSLRQRGMDMHSALLEGGRLRVRPVLMTALLAGFGLLPAALSTGIGNQAQKPLAIVIVGGVVTAILFTLLVLPVVYSLSGRLPVFQDDGLGSVSRDSQSGTSA</sequence>
<feature type="transmembrane region" description="Helical" evidence="8">
    <location>
        <begin position="458"/>
        <end position="480"/>
    </location>
</feature>
<feature type="transmembrane region" description="Helical" evidence="8">
    <location>
        <begin position="953"/>
        <end position="974"/>
    </location>
</feature>
<dbReference type="GO" id="GO:0005886">
    <property type="term" value="C:plasma membrane"/>
    <property type="evidence" value="ECO:0007669"/>
    <property type="project" value="UniProtKB-SubCell"/>
</dbReference>
<dbReference type="SUPFAM" id="SSF82693">
    <property type="entry name" value="Multidrug efflux transporter AcrB pore domain, PN1, PN2, PC1 and PC2 subdomains"/>
    <property type="match status" value="2"/>
</dbReference>
<feature type="transmembrane region" description="Helical" evidence="8">
    <location>
        <begin position="323"/>
        <end position="350"/>
    </location>
</feature>
<accession>A0A059XXG1</accession>
<dbReference type="Pfam" id="PF00873">
    <property type="entry name" value="ACR_tran"/>
    <property type="match status" value="1"/>
</dbReference>
<keyword evidence="7 8" id="KW-0472">Membrane</keyword>
<evidence type="ECO:0000256" key="5">
    <source>
        <dbReference type="ARBA" id="ARBA00022692"/>
    </source>
</evidence>
<evidence type="ECO:0000256" key="6">
    <source>
        <dbReference type="ARBA" id="ARBA00022989"/>
    </source>
</evidence>
<dbReference type="SUPFAM" id="SSF82714">
    <property type="entry name" value="Multidrug efflux transporter AcrB TolC docking domain, DN and DC subdomains"/>
    <property type="match status" value="2"/>
</dbReference>
<dbReference type="NCBIfam" id="TIGR00914">
    <property type="entry name" value="2A0601"/>
    <property type="match status" value="1"/>
</dbReference>
<keyword evidence="4" id="KW-1003">Cell membrane</keyword>
<evidence type="ECO:0000256" key="2">
    <source>
        <dbReference type="ARBA" id="ARBA00010942"/>
    </source>
</evidence>
<evidence type="ECO:0000256" key="4">
    <source>
        <dbReference type="ARBA" id="ARBA00022475"/>
    </source>
</evidence>
<evidence type="ECO:0000313" key="9">
    <source>
        <dbReference type="EMBL" id="AIA29922.1"/>
    </source>
</evidence>
<dbReference type="Gene3D" id="3.30.2090.10">
    <property type="entry name" value="Multidrug efflux transporter AcrB TolC docking domain, DN and DC subdomains"/>
    <property type="match status" value="2"/>
</dbReference>
<keyword evidence="6 8" id="KW-1133">Transmembrane helix</keyword>
<keyword evidence="5 8" id="KW-0812">Transmembrane</keyword>
<keyword evidence="10" id="KW-1185">Reference proteome</keyword>
<dbReference type="GO" id="GO:0042910">
    <property type="term" value="F:xenobiotic transmembrane transporter activity"/>
    <property type="evidence" value="ECO:0007669"/>
    <property type="project" value="TreeGrafter"/>
</dbReference>
<dbReference type="Gene3D" id="1.20.1640.10">
    <property type="entry name" value="Multidrug efflux transporter AcrB transmembrane domain"/>
    <property type="match status" value="2"/>
</dbReference>